<evidence type="ECO:0000313" key="3">
    <source>
        <dbReference type="Proteomes" id="UP000024284"/>
    </source>
</evidence>
<keyword evidence="1" id="KW-0732">Signal</keyword>
<dbReference type="EMBL" id="JFZA02000014">
    <property type="protein sequence ID" value="KFG90209.1"/>
    <property type="molecule type" value="Genomic_DNA"/>
</dbReference>
<gene>
    <name evidence="2" type="ORF">BV98_002012</name>
</gene>
<dbReference type="RefSeq" id="WP_037465557.1">
    <property type="nucleotide sequence ID" value="NZ_BCZD01000029.1"/>
</dbReference>
<sequence>MNIFMKGAVAVGLTITAMGATAAPAQAQYRGGYYGYGDRDWRGGDRHWDRRDARRHWRGEYRRHWRDGRRNHYRYRQRCWTEWRYDYYRDRDVRVRICR</sequence>
<dbReference type="AlphaFoldDB" id="A0A086P9Z1"/>
<evidence type="ECO:0000256" key="1">
    <source>
        <dbReference type="SAM" id="SignalP"/>
    </source>
</evidence>
<feature type="chain" id="PRO_5001813084" evidence="1">
    <location>
        <begin position="23"/>
        <end position="99"/>
    </location>
</feature>
<feature type="signal peptide" evidence="1">
    <location>
        <begin position="1"/>
        <end position="22"/>
    </location>
</feature>
<keyword evidence="3" id="KW-1185">Reference proteome</keyword>
<protein>
    <submittedName>
        <fullName evidence="2">Uncharacterized protein</fullName>
    </submittedName>
</protein>
<proteinExistence type="predicted"/>
<comment type="caution">
    <text evidence="2">The sequence shown here is derived from an EMBL/GenBank/DDBJ whole genome shotgun (WGS) entry which is preliminary data.</text>
</comment>
<accession>A0A086P9Z1</accession>
<reference evidence="2" key="1">
    <citation type="submission" date="2014-08" db="EMBL/GenBank/DDBJ databases">
        <title>Draft genome sequences of Sphingobium herbicidovorans.</title>
        <authorList>
            <person name="Gan H.M."/>
            <person name="Gan H.Y."/>
            <person name="Savka M.A."/>
        </authorList>
    </citation>
    <scope>NUCLEOTIDE SEQUENCE [LARGE SCALE GENOMIC DNA]</scope>
    <source>
        <strain evidence="2">NBRC 16415</strain>
    </source>
</reference>
<evidence type="ECO:0000313" key="2">
    <source>
        <dbReference type="EMBL" id="KFG90209.1"/>
    </source>
</evidence>
<dbReference type="Proteomes" id="UP000024284">
    <property type="component" value="Unassembled WGS sequence"/>
</dbReference>
<dbReference type="PATRIC" id="fig|1219045.3.peg.2057"/>
<name>A0A086P9Z1_SPHHM</name>
<dbReference type="STRING" id="76947.GCA_002080435_02051"/>
<organism evidence="2 3">
    <name type="scientific">Sphingobium herbicidovorans (strain ATCC 700291 / DSM 11019 / CCUG 56400 / KCTC 2939 / LMG 18315 / NBRC 16415 / MH)</name>
    <name type="common">Sphingomonas herbicidovorans</name>
    <dbReference type="NCBI Taxonomy" id="1219045"/>
    <lineage>
        <taxon>Bacteria</taxon>
        <taxon>Pseudomonadati</taxon>
        <taxon>Pseudomonadota</taxon>
        <taxon>Alphaproteobacteria</taxon>
        <taxon>Sphingomonadales</taxon>
        <taxon>Sphingomonadaceae</taxon>
        <taxon>Sphingobium</taxon>
    </lineage>
</organism>